<sequence length="659" mass="74341">MGAQFINYVSLSPPASLHRPPERSIHRPPTSMLCGNVGWVAGLLCACAVMLGPMGQPVNNREVGEVLRGDNMTTPARNNWNESTFAAKHDVRQSFLLSAAEQEFVLKRKQIAMKSLNNLGITLTLDSVPHIALLGSGGGQRSALSLVGSLYQMEKEGLLDTVLYLGGVSGSAWSMSSLYRDPQWSANMDRVVSNLSGPEVPLEQALAWLGERAKEEHFSLTDIWGVVTSVGIMKQLDPRHLSEDSMTAFNPYPVYNAVDKNCLQNGPEKGKWFEMTPREVGFTDLGLFINTSRLGSRNYEADPEVQEMDMVKLQGIMGSAVANEQSLFNFMPVWLKGLVGAATDENNLLDVAFLWTEVPNQVKKFWDVSDRYMRGYHSLLKVTELIRKNTEDPTVLSGLDDLQKTLKESLNLNPMASFEKKSPKQQQKLILEQWGQKMAPIHTWIQSLEEGPVKSGVSLLIQKVFPLIQKWEWGTTENFLYQYPGAAVPACLRLKEHIELIDAGLMLNMPYPPFLGEKRDVDLLIALESGADDIFKTLILARDYAAEVKKPFPEIDPKILEERDWPNDCYVFEGKEKEPTIIYMPLFNRRNCKDAEEFKAKMEEFSTFQRPFSQEKTEFVLETAKFNIKNNKETLLREINKAALRRHNKSYGSWAESGF</sequence>
<dbReference type="AlphaFoldDB" id="A0A8C4IRI1"/>
<reference evidence="5" key="1">
    <citation type="submission" date="2025-08" db="UniProtKB">
        <authorList>
            <consortium name="Ensembl"/>
        </authorList>
    </citation>
    <scope>IDENTIFICATION</scope>
</reference>
<dbReference type="GO" id="GO:0005654">
    <property type="term" value="C:nucleoplasm"/>
    <property type="evidence" value="ECO:0007669"/>
    <property type="project" value="TreeGrafter"/>
</dbReference>
<dbReference type="GeneID" id="127357052"/>
<dbReference type="Gene3D" id="3.40.1090.10">
    <property type="entry name" value="Cytosolic phospholipase A2 catalytic domain"/>
    <property type="match status" value="1"/>
</dbReference>
<dbReference type="GO" id="GO:0047498">
    <property type="term" value="F:calcium-dependent phospholipase A2 activity"/>
    <property type="evidence" value="ECO:0007669"/>
    <property type="project" value="TreeGrafter"/>
</dbReference>
<dbReference type="PANTHER" id="PTHR10728">
    <property type="entry name" value="CYTOSOLIC PHOSPHOLIPASE A2"/>
    <property type="match status" value="1"/>
</dbReference>
<evidence type="ECO:0000313" key="6">
    <source>
        <dbReference type="Proteomes" id="UP000694389"/>
    </source>
</evidence>
<name>A0A8C4IRI1_DICLA</name>
<gene>
    <name evidence="5" type="primary">LOC127357052</name>
</gene>
<dbReference type="OMA" id="GSAWSMS"/>
<dbReference type="GO" id="GO:0005829">
    <property type="term" value="C:cytosol"/>
    <property type="evidence" value="ECO:0007669"/>
    <property type="project" value="TreeGrafter"/>
</dbReference>
<keyword evidence="1 3" id="KW-0378">Hydrolase</keyword>
<dbReference type="SMART" id="SM00022">
    <property type="entry name" value="PLAc"/>
    <property type="match status" value="1"/>
</dbReference>
<evidence type="ECO:0000313" key="5">
    <source>
        <dbReference type="Ensembl" id="ENSDLAP00005060401.2"/>
    </source>
</evidence>
<organism evidence="5 6">
    <name type="scientific">Dicentrarchus labrax</name>
    <name type="common">European seabass</name>
    <name type="synonym">Morone labrax</name>
    <dbReference type="NCBI Taxonomy" id="13489"/>
    <lineage>
        <taxon>Eukaryota</taxon>
        <taxon>Metazoa</taxon>
        <taxon>Chordata</taxon>
        <taxon>Craniata</taxon>
        <taxon>Vertebrata</taxon>
        <taxon>Euteleostomi</taxon>
        <taxon>Actinopterygii</taxon>
        <taxon>Neopterygii</taxon>
        <taxon>Teleostei</taxon>
        <taxon>Neoteleostei</taxon>
        <taxon>Acanthomorphata</taxon>
        <taxon>Eupercaria</taxon>
        <taxon>Moronidae</taxon>
        <taxon>Dicentrarchus</taxon>
    </lineage>
</organism>
<dbReference type="PANTHER" id="PTHR10728:SF39">
    <property type="entry name" value="CYTOSOLIC PHOSPHOLIPASE A2 GAMMA"/>
    <property type="match status" value="1"/>
</dbReference>
<evidence type="ECO:0000256" key="1">
    <source>
        <dbReference type="ARBA" id="ARBA00022801"/>
    </source>
</evidence>
<dbReference type="GO" id="GO:0005544">
    <property type="term" value="F:calcium-dependent phospholipid binding"/>
    <property type="evidence" value="ECO:0007669"/>
    <property type="project" value="TreeGrafter"/>
</dbReference>
<keyword evidence="6" id="KW-1185">Reference proteome</keyword>
<keyword evidence="3" id="KW-0442">Lipid degradation</keyword>
<dbReference type="InterPro" id="IPR002642">
    <property type="entry name" value="LysoPLipase_cat_dom"/>
</dbReference>
<proteinExistence type="predicted"/>
<protein>
    <recommendedName>
        <fullName evidence="4">PLA2c domain-containing protein</fullName>
    </recommendedName>
</protein>
<dbReference type="PROSITE" id="PS51210">
    <property type="entry name" value="PLA2C"/>
    <property type="match status" value="1"/>
</dbReference>
<dbReference type="Pfam" id="PF01735">
    <property type="entry name" value="PLA2_B"/>
    <property type="match status" value="1"/>
</dbReference>
<dbReference type="Ensembl" id="ENSDLAT00005063971.2">
    <property type="protein sequence ID" value="ENSDLAP00005060401.2"/>
    <property type="gene ID" value="ENSDLAG00005025367.2"/>
</dbReference>
<dbReference type="OrthoDB" id="270970at2759"/>
<dbReference type="GO" id="GO:0005635">
    <property type="term" value="C:nuclear envelope"/>
    <property type="evidence" value="ECO:0007669"/>
    <property type="project" value="TreeGrafter"/>
</dbReference>
<dbReference type="GO" id="GO:0005509">
    <property type="term" value="F:calcium ion binding"/>
    <property type="evidence" value="ECO:0007669"/>
    <property type="project" value="TreeGrafter"/>
</dbReference>
<dbReference type="Proteomes" id="UP000694389">
    <property type="component" value="Unassembled WGS sequence"/>
</dbReference>
<accession>A0A8C4IRI1</accession>
<dbReference type="GeneTree" id="ENSGT01030000234606"/>
<keyword evidence="2 3" id="KW-0443">Lipid metabolism</keyword>
<dbReference type="RefSeq" id="XP_051245181.1">
    <property type="nucleotide sequence ID" value="XM_051389221.1"/>
</dbReference>
<feature type="domain" description="PLA2c" evidence="4">
    <location>
        <begin position="83"/>
        <end position="659"/>
    </location>
</feature>
<evidence type="ECO:0000259" key="4">
    <source>
        <dbReference type="PROSITE" id="PS51210"/>
    </source>
</evidence>
<dbReference type="GO" id="GO:0046475">
    <property type="term" value="P:glycerophospholipid catabolic process"/>
    <property type="evidence" value="ECO:0007669"/>
    <property type="project" value="TreeGrafter"/>
</dbReference>
<dbReference type="InterPro" id="IPR016035">
    <property type="entry name" value="Acyl_Trfase/lysoPLipase"/>
</dbReference>
<reference evidence="5" key="2">
    <citation type="submission" date="2025-09" db="UniProtKB">
        <authorList>
            <consortium name="Ensembl"/>
        </authorList>
    </citation>
    <scope>IDENTIFICATION</scope>
</reference>
<evidence type="ECO:0000256" key="2">
    <source>
        <dbReference type="ARBA" id="ARBA00023098"/>
    </source>
</evidence>
<evidence type="ECO:0000256" key="3">
    <source>
        <dbReference type="PROSITE-ProRule" id="PRU00555"/>
    </source>
</evidence>
<dbReference type="SUPFAM" id="SSF52151">
    <property type="entry name" value="FabD/lysophospholipase-like"/>
    <property type="match status" value="1"/>
</dbReference>